<dbReference type="Gene3D" id="3.30.70.2220">
    <property type="entry name" value="CRISPR-Cas system, Cmr2 subunit, D1 domain, cysteine cluster"/>
    <property type="match status" value="1"/>
</dbReference>
<dbReference type="InterPro" id="IPR000160">
    <property type="entry name" value="GGDEF_dom"/>
</dbReference>
<dbReference type="InterPro" id="IPR054767">
    <property type="entry name" value="Cas10-Cmr2_palm2"/>
</dbReference>
<sequence>MSDYIVIISIGPVQSMIASARKSRDLWSGSWLLSELAKACAISLKKDNAKLIFPFVENDEFLKENSDFSVGNKLQAVITTDTKERLESILNKAKQAVQNRYHQEADNALKQLNQNDIRLDIWQSQIDDLVEIQWAWAKIENNDYIDASQKAGAVLASRKNTRDFSPLAICPFQSELRLPKSSLDGLRETVLKENTEKQTNLTRRKLSLAASEQLDVLGVIKRLGFGKDESGKKVAEQFTPISRVMADAWILEIDQQEPNQLAKIIEIYKKLESLNVVSKVTGNKDKNEQSIYKDFPYDAELLYQNRLDAEIRDWKKINAKNDDLNQAEEILKLLGELQQLLRNDLREYGEPYRYGALLLADGDRMGELLDKAKTQKQHQAITKALSAFAGDVADIMRKHRGHCIYAGGDDVLGLVPLDKAYACANALRLSFAESLREVANQLGVEDKNKPSLSVGLAICHLMTPFGVVREMADIAEKYAKGDHIKIEDEKENHERRNALAILLSVRGGSDIQVRFNWNDEQGLESFKTFVDYYLKKQIPSRVAYDMQAIYLRTQQFGKQDGGDDDKELRQNIQLAELTRMLKQARTDTGKEIDNGIIEQLNNRGKDIGLDRLADELIIARWLSAKTQKELGKE</sequence>
<proteinExistence type="predicted"/>
<protein>
    <submittedName>
        <fullName evidence="4">CRISPR-associated protein, Cmr2 family</fullName>
    </submittedName>
</protein>
<dbReference type="RefSeq" id="WP_097115253.1">
    <property type="nucleotide sequence ID" value="NZ_CP083931.1"/>
</dbReference>
<dbReference type="InterPro" id="IPR013407">
    <property type="entry name" value="CRISPR-assoc_prot_Cmr2"/>
</dbReference>
<evidence type="ECO:0000313" key="5">
    <source>
        <dbReference type="Proteomes" id="UP000219669"/>
    </source>
</evidence>
<dbReference type="GO" id="GO:0051607">
    <property type="term" value="P:defense response to virus"/>
    <property type="evidence" value="ECO:0007669"/>
    <property type="project" value="UniProtKB-KW"/>
</dbReference>
<organism evidence="4 5">
    <name type="scientific">Alysiella filiformis DSM 16848</name>
    <dbReference type="NCBI Taxonomy" id="1120981"/>
    <lineage>
        <taxon>Bacteria</taxon>
        <taxon>Pseudomonadati</taxon>
        <taxon>Pseudomonadota</taxon>
        <taxon>Betaproteobacteria</taxon>
        <taxon>Neisseriales</taxon>
        <taxon>Neisseriaceae</taxon>
        <taxon>Alysiella</taxon>
    </lineage>
</organism>
<dbReference type="InterPro" id="IPR043128">
    <property type="entry name" value="Rev_trsase/Diguanyl_cyclase"/>
</dbReference>
<feature type="domain" description="GGDEF" evidence="3">
    <location>
        <begin position="353"/>
        <end position="489"/>
    </location>
</feature>
<dbReference type="Pfam" id="PF22335">
    <property type="entry name" value="Cas10-Cmr2_palm2"/>
    <property type="match status" value="1"/>
</dbReference>
<dbReference type="Proteomes" id="UP000219669">
    <property type="component" value="Unassembled WGS sequence"/>
</dbReference>
<dbReference type="PROSITE" id="PS50887">
    <property type="entry name" value="GGDEF"/>
    <property type="match status" value="1"/>
</dbReference>
<dbReference type="InterPro" id="IPR024615">
    <property type="entry name" value="CRISPR-assoc_Cmr2_N"/>
</dbReference>
<dbReference type="EMBL" id="OCNF01000037">
    <property type="protein sequence ID" value="SOD74021.1"/>
    <property type="molecule type" value="Genomic_DNA"/>
</dbReference>
<evidence type="ECO:0000256" key="2">
    <source>
        <dbReference type="ARBA" id="ARBA00023118"/>
    </source>
</evidence>
<evidence type="ECO:0000259" key="3">
    <source>
        <dbReference type="PROSITE" id="PS50887"/>
    </source>
</evidence>
<evidence type="ECO:0000256" key="1">
    <source>
        <dbReference type="ARBA" id="ARBA00022741"/>
    </source>
</evidence>
<accession>A0A286ESU4</accession>
<dbReference type="OrthoDB" id="9758700at2"/>
<evidence type="ECO:0000313" key="4">
    <source>
        <dbReference type="EMBL" id="SOD74021.1"/>
    </source>
</evidence>
<keyword evidence="1" id="KW-0547">Nucleotide-binding</keyword>
<gene>
    <name evidence="4" type="ORF">SAMN02746062_02312</name>
</gene>
<dbReference type="Gene3D" id="3.30.70.270">
    <property type="match status" value="1"/>
</dbReference>
<keyword evidence="2" id="KW-0051">Antiviral defense</keyword>
<dbReference type="NCBIfam" id="TIGR02577">
    <property type="entry name" value="cas_TM1794_Cmr2"/>
    <property type="match status" value="1"/>
</dbReference>
<reference evidence="4 5" key="1">
    <citation type="submission" date="2017-09" db="EMBL/GenBank/DDBJ databases">
        <authorList>
            <person name="Ehlers B."/>
            <person name="Leendertz F.H."/>
        </authorList>
    </citation>
    <scope>NUCLEOTIDE SEQUENCE [LARGE SCALE GENOMIC DNA]</scope>
    <source>
        <strain evidence="4 5">DSM 16848</strain>
    </source>
</reference>
<dbReference type="AlphaFoldDB" id="A0A286ESU4"/>
<dbReference type="GO" id="GO:0000166">
    <property type="term" value="F:nucleotide binding"/>
    <property type="evidence" value="ECO:0007669"/>
    <property type="project" value="UniProtKB-KW"/>
</dbReference>
<dbReference type="InterPro" id="IPR038242">
    <property type="entry name" value="Cmr2_N"/>
</dbReference>
<keyword evidence="5" id="KW-1185">Reference proteome</keyword>
<name>A0A286ESU4_9NEIS</name>
<dbReference type="Pfam" id="PF12469">
    <property type="entry name" value="Cmr2_N"/>
    <property type="match status" value="1"/>
</dbReference>